<evidence type="ECO:0000313" key="4">
    <source>
        <dbReference type="WBParaSite" id="PSU_v2.g10457.t1"/>
    </source>
</evidence>
<dbReference type="PROSITE" id="PS50858">
    <property type="entry name" value="BSD"/>
    <property type="match status" value="1"/>
</dbReference>
<feature type="region of interest" description="Disordered" evidence="1">
    <location>
        <begin position="36"/>
        <end position="90"/>
    </location>
</feature>
<dbReference type="GO" id="GO:0005794">
    <property type="term" value="C:Golgi apparatus"/>
    <property type="evidence" value="ECO:0007669"/>
    <property type="project" value="TreeGrafter"/>
</dbReference>
<dbReference type="GO" id="GO:0038203">
    <property type="term" value="P:TORC2 signaling"/>
    <property type="evidence" value="ECO:0007669"/>
    <property type="project" value="TreeGrafter"/>
</dbReference>
<name>A0A914XR33_9BILA</name>
<proteinExistence type="predicted"/>
<feature type="region of interest" description="Disordered" evidence="1">
    <location>
        <begin position="123"/>
        <end position="146"/>
    </location>
</feature>
<dbReference type="SUPFAM" id="SSF140383">
    <property type="entry name" value="BSD domain-like"/>
    <property type="match status" value="1"/>
</dbReference>
<dbReference type="GO" id="GO:0048172">
    <property type="term" value="P:regulation of short-term neuronal synaptic plasticity"/>
    <property type="evidence" value="ECO:0007669"/>
    <property type="project" value="TreeGrafter"/>
</dbReference>
<organism evidence="3 4">
    <name type="scientific">Panagrolaimus superbus</name>
    <dbReference type="NCBI Taxonomy" id="310955"/>
    <lineage>
        <taxon>Eukaryota</taxon>
        <taxon>Metazoa</taxon>
        <taxon>Ecdysozoa</taxon>
        <taxon>Nematoda</taxon>
        <taxon>Chromadorea</taxon>
        <taxon>Rhabditida</taxon>
        <taxon>Tylenchina</taxon>
        <taxon>Panagrolaimomorpha</taxon>
        <taxon>Panagrolaimoidea</taxon>
        <taxon>Panagrolaimidae</taxon>
        <taxon>Panagrolaimus</taxon>
    </lineage>
</organism>
<protein>
    <submittedName>
        <fullName evidence="4">BSD domain-containing protein</fullName>
    </submittedName>
</protein>
<feature type="domain" description="BSD" evidence="2">
    <location>
        <begin position="1"/>
        <end position="27"/>
    </location>
</feature>
<keyword evidence="3" id="KW-1185">Reference proteome</keyword>
<evidence type="ECO:0000256" key="1">
    <source>
        <dbReference type="SAM" id="MobiDB-lite"/>
    </source>
</evidence>
<dbReference type="PANTHER" id="PTHR16019">
    <property type="entry name" value="SYNAPSE-ASSOCIATED PROTEIN"/>
    <property type="match status" value="1"/>
</dbReference>
<dbReference type="PANTHER" id="PTHR16019:SF6">
    <property type="entry name" value="SYNAPSE-ASSOCIATED PROTEIN 1"/>
    <property type="match status" value="1"/>
</dbReference>
<dbReference type="GO" id="GO:0005634">
    <property type="term" value="C:nucleus"/>
    <property type="evidence" value="ECO:0007669"/>
    <property type="project" value="TreeGrafter"/>
</dbReference>
<dbReference type="InterPro" id="IPR005607">
    <property type="entry name" value="BSD_dom"/>
</dbReference>
<dbReference type="InterPro" id="IPR051494">
    <property type="entry name" value="BSD_domain-containing"/>
</dbReference>
<dbReference type="AlphaFoldDB" id="A0A914XR33"/>
<evidence type="ECO:0000313" key="3">
    <source>
        <dbReference type="Proteomes" id="UP000887577"/>
    </source>
</evidence>
<dbReference type="Proteomes" id="UP000887577">
    <property type="component" value="Unplaced"/>
</dbReference>
<dbReference type="Gene3D" id="1.10.3970.10">
    <property type="entry name" value="BSD domain"/>
    <property type="match status" value="1"/>
</dbReference>
<reference evidence="4" key="1">
    <citation type="submission" date="2022-11" db="UniProtKB">
        <authorList>
            <consortium name="WormBaseParasite"/>
        </authorList>
    </citation>
    <scope>IDENTIFICATION</scope>
</reference>
<feature type="compositionally biased region" description="Basic and acidic residues" evidence="1">
    <location>
        <begin position="36"/>
        <end position="82"/>
    </location>
</feature>
<evidence type="ECO:0000259" key="2">
    <source>
        <dbReference type="PROSITE" id="PS50858"/>
    </source>
</evidence>
<sequence length="146" mass="17476">MRYEFVPKKITEERFWHNYFYRVSLVKKVLLSKAAAKEASDRAPQTSDDKPSEQENKADLEDETKRRSPFLKEELDEHDEKVKSRKVQRKQANQVHLLFLDEDWEKELLSDFDYELVEKGTGKNDEQWEKEIQELLEAESQKEKSP</sequence>
<dbReference type="WBParaSite" id="PSU_v2.g10457.t1">
    <property type="protein sequence ID" value="PSU_v2.g10457.t1"/>
    <property type="gene ID" value="PSU_v2.g10457"/>
</dbReference>
<dbReference type="Pfam" id="PF03909">
    <property type="entry name" value="BSD"/>
    <property type="match status" value="1"/>
</dbReference>
<dbReference type="InterPro" id="IPR035925">
    <property type="entry name" value="BSD_dom_sf"/>
</dbReference>
<accession>A0A914XR33</accession>